<proteinExistence type="predicted"/>
<dbReference type="EMBL" id="JAWCUI010000110">
    <property type="protein sequence ID" value="KAL1887734.1"/>
    <property type="molecule type" value="Genomic_DNA"/>
</dbReference>
<evidence type="ECO:0000313" key="2">
    <source>
        <dbReference type="EMBL" id="KAL1887734.1"/>
    </source>
</evidence>
<reference evidence="2 3" key="1">
    <citation type="journal article" date="2024" name="IMA Fungus">
        <title>IMA Genome - F19 : A genome assembly and annotation guide to empower mycologists, including annotated draft genome sequences of Ceratocystis pirilliformis, Diaporthe australafricana, Fusarium ophioides, Paecilomyces lecythidis, and Sporothrix stenoceras.</title>
        <authorList>
            <person name="Aylward J."/>
            <person name="Wilson A.M."/>
            <person name="Visagie C.M."/>
            <person name="Spraker J."/>
            <person name="Barnes I."/>
            <person name="Buitendag C."/>
            <person name="Ceriani C."/>
            <person name="Del Mar Angel L."/>
            <person name="du Plessis D."/>
            <person name="Fuchs T."/>
            <person name="Gasser K."/>
            <person name="Kramer D."/>
            <person name="Li W."/>
            <person name="Munsamy K."/>
            <person name="Piso A."/>
            <person name="Price J.L."/>
            <person name="Sonnekus B."/>
            <person name="Thomas C."/>
            <person name="van der Nest A."/>
            <person name="van Dijk A."/>
            <person name="van Heerden A."/>
            <person name="van Vuuren N."/>
            <person name="Yilmaz N."/>
            <person name="Duong T.A."/>
            <person name="van der Merwe N.A."/>
            <person name="Wingfield M.J."/>
            <person name="Wingfield B.D."/>
        </authorList>
    </citation>
    <scope>NUCLEOTIDE SEQUENCE [LARGE SCALE GENOMIC DNA]</scope>
    <source>
        <strain evidence="2 3">CMW 5346</strain>
    </source>
</reference>
<sequence>MSPSTESLTSRSPFTHQRPLQVQFVYYKASGVPGDDQCDSPGALGAAGSNNAQFDSQRADGGDFANSEIPISALLPDRKCPFRTCEYHTKGFVRKHDLVRHIITHYDGRLYCGFCPNGLAKSFGRPFLRVEPLKRHLAAVHGAAKFRKTQNTTEAYLRDRIREHGSVGAGHCSVCVRPFASAAELYGHIEGCVVQLLLLRAREDNGNAAPLDRAAIFQPAILMEEAGWNAGSYILATENAGALSQGGH</sequence>
<evidence type="ECO:0008006" key="4">
    <source>
        <dbReference type="Google" id="ProtNLM"/>
    </source>
</evidence>
<keyword evidence="3" id="KW-1185">Reference proteome</keyword>
<accession>A0ABR3YJX1</accession>
<organism evidence="2 3">
    <name type="scientific">Sporothrix stenoceras</name>
    <dbReference type="NCBI Taxonomy" id="5173"/>
    <lineage>
        <taxon>Eukaryota</taxon>
        <taxon>Fungi</taxon>
        <taxon>Dikarya</taxon>
        <taxon>Ascomycota</taxon>
        <taxon>Pezizomycotina</taxon>
        <taxon>Sordariomycetes</taxon>
        <taxon>Sordariomycetidae</taxon>
        <taxon>Ophiostomatales</taxon>
        <taxon>Ophiostomataceae</taxon>
        <taxon>Sporothrix</taxon>
    </lineage>
</organism>
<dbReference type="Proteomes" id="UP001583186">
    <property type="component" value="Unassembled WGS sequence"/>
</dbReference>
<evidence type="ECO:0000256" key="1">
    <source>
        <dbReference type="SAM" id="MobiDB-lite"/>
    </source>
</evidence>
<protein>
    <recommendedName>
        <fullName evidence="4">C2H2-type domain-containing protein</fullName>
    </recommendedName>
</protein>
<name>A0ABR3YJX1_9PEZI</name>
<evidence type="ECO:0000313" key="3">
    <source>
        <dbReference type="Proteomes" id="UP001583186"/>
    </source>
</evidence>
<gene>
    <name evidence="2" type="ORF">Sste5346_010027</name>
</gene>
<comment type="caution">
    <text evidence="2">The sequence shown here is derived from an EMBL/GenBank/DDBJ whole genome shotgun (WGS) entry which is preliminary data.</text>
</comment>
<feature type="region of interest" description="Disordered" evidence="1">
    <location>
        <begin position="37"/>
        <end position="59"/>
    </location>
</feature>